<feature type="signal peptide" evidence="10">
    <location>
        <begin position="1"/>
        <end position="22"/>
    </location>
</feature>
<dbReference type="GO" id="GO:0005789">
    <property type="term" value="C:endoplasmic reticulum membrane"/>
    <property type="evidence" value="ECO:0007669"/>
    <property type="project" value="UniProtKB-SubCell"/>
</dbReference>
<reference evidence="11" key="1">
    <citation type="journal article" date="2023" name="Science">
        <title>Genome structures resolve the early diversification of teleost fishes.</title>
        <authorList>
            <person name="Parey E."/>
            <person name="Louis A."/>
            <person name="Montfort J."/>
            <person name="Bouchez O."/>
            <person name="Roques C."/>
            <person name="Iampietro C."/>
            <person name="Lluch J."/>
            <person name="Castinel A."/>
            <person name="Donnadieu C."/>
            <person name="Desvignes T."/>
            <person name="Floi Bucao C."/>
            <person name="Jouanno E."/>
            <person name="Wen M."/>
            <person name="Mejri S."/>
            <person name="Dirks R."/>
            <person name="Jansen H."/>
            <person name="Henkel C."/>
            <person name="Chen W.J."/>
            <person name="Zahm M."/>
            <person name="Cabau C."/>
            <person name="Klopp C."/>
            <person name="Thompson A.W."/>
            <person name="Robinson-Rechavi M."/>
            <person name="Braasch I."/>
            <person name="Lecointre G."/>
            <person name="Bobe J."/>
            <person name="Postlethwait J.H."/>
            <person name="Berthelot C."/>
            <person name="Roest Crollius H."/>
            <person name="Guiguen Y."/>
        </authorList>
    </citation>
    <scope>NUCLEOTIDE SEQUENCE</scope>
    <source>
        <strain evidence="11">WJC10195</strain>
    </source>
</reference>
<comment type="pathway">
    <text evidence="2 10">Glycolipid biosynthesis; glycosylphosphatidylinositol-anchor biosynthesis.</text>
</comment>
<comment type="subcellular location">
    <subcellularLocation>
        <location evidence="1 10">Endoplasmic reticulum membrane</location>
        <topology evidence="1 10">Single-pass membrane protein</topology>
    </subcellularLocation>
</comment>
<evidence type="ECO:0000256" key="2">
    <source>
        <dbReference type="ARBA" id="ARBA00004687"/>
    </source>
</evidence>
<comment type="caution">
    <text evidence="11">The sequence shown here is derived from an EMBL/GenBank/DDBJ whole genome shotgun (WGS) entry which is preliminary data.</text>
</comment>
<dbReference type="PANTHER" id="PTHR28650:SF1">
    <property type="entry name" value="PHOSPHATIDYLINOSITOL-GLYCAN BIOSYNTHESIS CLASS X PROTEIN"/>
    <property type="match status" value="1"/>
</dbReference>
<evidence type="ECO:0000256" key="1">
    <source>
        <dbReference type="ARBA" id="ARBA00004389"/>
    </source>
</evidence>
<evidence type="ECO:0000313" key="12">
    <source>
        <dbReference type="Proteomes" id="UP001152622"/>
    </source>
</evidence>
<keyword evidence="9" id="KW-0325">Glycoprotein</keyword>
<evidence type="ECO:0000256" key="8">
    <source>
        <dbReference type="ARBA" id="ARBA00023136"/>
    </source>
</evidence>
<evidence type="ECO:0000256" key="3">
    <source>
        <dbReference type="ARBA" id="ARBA00010345"/>
    </source>
</evidence>
<gene>
    <name evidence="11" type="ORF">SKAU_G00065130</name>
</gene>
<dbReference type="Pfam" id="PF08320">
    <property type="entry name" value="PIG-X"/>
    <property type="match status" value="1"/>
</dbReference>
<keyword evidence="6 10" id="KW-0256">Endoplasmic reticulum</keyword>
<accession>A0A9Q1JAR7</accession>
<dbReference type="InterPro" id="IPR013233">
    <property type="entry name" value="PIG-X/PBN1"/>
</dbReference>
<dbReference type="AlphaFoldDB" id="A0A9Q1JAR7"/>
<evidence type="ECO:0000256" key="10">
    <source>
        <dbReference type="RuleBase" id="RU366056"/>
    </source>
</evidence>
<keyword evidence="4 10" id="KW-0337">GPI-anchor biosynthesis</keyword>
<protein>
    <recommendedName>
        <fullName evidence="10">Phosphatidylinositol-glycan biosynthesis class X protein</fullName>
    </recommendedName>
</protein>
<evidence type="ECO:0000256" key="7">
    <source>
        <dbReference type="ARBA" id="ARBA00022989"/>
    </source>
</evidence>
<keyword evidence="12" id="KW-1185">Reference proteome</keyword>
<dbReference type="SMART" id="SM00780">
    <property type="entry name" value="PIG-X"/>
    <property type="match status" value="1"/>
</dbReference>
<dbReference type="InterPro" id="IPR040039">
    <property type="entry name" value="PIGX"/>
</dbReference>
<keyword evidence="8 10" id="KW-0472">Membrane</keyword>
<feature type="chain" id="PRO_5040530558" description="Phosphatidylinositol-glycan biosynthesis class X protein" evidence="10">
    <location>
        <begin position="23"/>
        <end position="243"/>
    </location>
</feature>
<feature type="transmembrane region" description="Helical" evidence="10">
    <location>
        <begin position="214"/>
        <end position="238"/>
    </location>
</feature>
<comment type="similarity">
    <text evidence="3 10">Belongs to the PIGX family.</text>
</comment>
<keyword evidence="10" id="KW-0732">Signal</keyword>
<dbReference type="OrthoDB" id="5546453at2759"/>
<proteinExistence type="inferred from homology"/>
<dbReference type="GO" id="GO:0006506">
    <property type="term" value="P:GPI anchor biosynthetic process"/>
    <property type="evidence" value="ECO:0007669"/>
    <property type="project" value="UniProtKB-KW"/>
</dbReference>
<keyword evidence="7 10" id="KW-1133">Transmembrane helix</keyword>
<dbReference type="EMBL" id="JAINUF010000002">
    <property type="protein sequence ID" value="KAJ8375933.1"/>
    <property type="molecule type" value="Genomic_DNA"/>
</dbReference>
<evidence type="ECO:0000256" key="6">
    <source>
        <dbReference type="ARBA" id="ARBA00022824"/>
    </source>
</evidence>
<evidence type="ECO:0000256" key="5">
    <source>
        <dbReference type="ARBA" id="ARBA00022692"/>
    </source>
</evidence>
<organism evidence="11 12">
    <name type="scientific">Synaphobranchus kaupii</name>
    <name type="common">Kaup's arrowtooth eel</name>
    <dbReference type="NCBI Taxonomy" id="118154"/>
    <lineage>
        <taxon>Eukaryota</taxon>
        <taxon>Metazoa</taxon>
        <taxon>Chordata</taxon>
        <taxon>Craniata</taxon>
        <taxon>Vertebrata</taxon>
        <taxon>Euteleostomi</taxon>
        <taxon>Actinopterygii</taxon>
        <taxon>Neopterygii</taxon>
        <taxon>Teleostei</taxon>
        <taxon>Anguilliformes</taxon>
        <taxon>Synaphobranchidae</taxon>
        <taxon>Synaphobranchus</taxon>
    </lineage>
</organism>
<evidence type="ECO:0000313" key="11">
    <source>
        <dbReference type="EMBL" id="KAJ8375933.1"/>
    </source>
</evidence>
<name>A0A9Q1JAR7_SYNKA</name>
<dbReference type="PANTHER" id="PTHR28650">
    <property type="entry name" value="PHOSPHATIDYLINOSITOL-GLYCAN BIOSYNTHESIS CLASS X PROTEIN"/>
    <property type="match status" value="1"/>
</dbReference>
<sequence>MVTKVLLCAVFLVVEIFGDTKTDEDNCDLSGKWLESIKVTRDIWKMGFHRELVTTVECGPSSPEKLQTLLVQNLPRGVYIDPYQLASLQQDTGLQVVLDSEVDLEAPAYESNGLFMFVYPTRDLQHPRHLQAVVPIHGRYHRPSSGQGWEQLEIEPPRLFLRANGCAQLLPAPHVLMDAPCSGYNLSMCKWMEIQLPQDQRNISLELPVGNQSLLVPVCTGTLLATLLCCVIIANAIWRHGFL</sequence>
<dbReference type="Proteomes" id="UP001152622">
    <property type="component" value="Chromosome 2"/>
</dbReference>
<evidence type="ECO:0000256" key="4">
    <source>
        <dbReference type="ARBA" id="ARBA00022502"/>
    </source>
</evidence>
<keyword evidence="5 10" id="KW-0812">Transmembrane</keyword>
<evidence type="ECO:0000256" key="9">
    <source>
        <dbReference type="ARBA" id="ARBA00023180"/>
    </source>
</evidence>
<comment type="function">
    <text evidence="10">Stabilizing subunit of the glycosylphosphatidylinositol-mannosyltransferase I complex which catalyzes the transfer of the first mannose, via an alpha-1,4 bond from a dolichol-phosphate-mannose (Dol-P-Man) to the glucosaminyl acyl phosphatidylinositol (GlcN-(acyl)PI) intermediate to generate alpha-D-Man-(1-&gt;4)-alpha-D-GlcN-(1-&gt;6)-(1-radyl,2-acyl-sn-glycero-3-phospho)-2-acyl-inositol and participates in the sixth step of the glycosylphosphatidylinositol-anchor biosynthesis. Probably acts by stabilizing the mannosyltransferase PIGM.</text>
</comment>